<feature type="region of interest" description="Disordered" evidence="1">
    <location>
        <begin position="239"/>
        <end position="298"/>
    </location>
</feature>
<feature type="region of interest" description="Disordered" evidence="1">
    <location>
        <begin position="160"/>
        <end position="226"/>
    </location>
</feature>
<evidence type="ECO:0000256" key="2">
    <source>
        <dbReference type="SAM" id="Phobius"/>
    </source>
</evidence>
<feature type="compositionally biased region" description="Basic and acidic residues" evidence="1">
    <location>
        <begin position="264"/>
        <end position="276"/>
    </location>
</feature>
<dbReference type="Proteomes" id="UP000283509">
    <property type="component" value="Unassembled WGS sequence"/>
</dbReference>
<feature type="compositionally biased region" description="Basic and acidic residues" evidence="1">
    <location>
        <begin position="200"/>
        <end position="215"/>
    </location>
</feature>
<dbReference type="EMBL" id="QCYY01002763">
    <property type="protein sequence ID" value="ROT67758.1"/>
    <property type="molecule type" value="Genomic_DNA"/>
</dbReference>
<dbReference type="OrthoDB" id="10637507at2759"/>
<evidence type="ECO:0000256" key="1">
    <source>
        <dbReference type="SAM" id="MobiDB-lite"/>
    </source>
</evidence>
<feature type="transmembrane region" description="Helical" evidence="2">
    <location>
        <begin position="25"/>
        <end position="46"/>
    </location>
</feature>
<keyword evidence="4" id="KW-1185">Reference proteome</keyword>
<keyword evidence="2" id="KW-1133">Transmembrane helix</keyword>
<dbReference type="AlphaFoldDB" id="A0A3R7LY76"/>
<comment type="caution">
    <text evidence="3">The sequence shown here is derived from an EMBL/GenBank/DDBJ whole genome shotgun (WGS) entry which is preliminary data.</text>
</comment>
<feature type="compositionally biased region" description="Basic residues" evidence="1">
    <location>
        <begin position="171"/>
        <end position="180"/>
    </location>
</feature>
<reference evidence="3 4" key="2">
    <citation type="submission" date="2019-01" db="EMBL/GenBank/DDBJ databases">
        <title>The decoding of complex shrimp genome reveals the adaptation for benthos swimmer, frequently molting mechanism and breeding impact on genome.</title>
        <authorList>
            <person name="Sun Y."/>
            <person name="Gao Y."/>
            <person name="Yu Y."/>
        </authorList>
    </citation>
    <scope>NUCLEOTIDE SEQUENCE [LARGE SCALE GENOMIC DNA]</scope>
    <source>
        <tissue evidence="3">Muscle</tissue>
    </source>
</reference>
<gene>
    <name evidence="3" type="ORF">C7M84_014151</name>
</gene>
<feature type="transmembrane region" description="Helical" evidence="2">
    <location>
        <begin position="66"/>
        <end position="86"/>
    </location>
</feature>
<reference evidence="3 4" key="1">
    <citation type="submission" date="2018-04" db="EMBL/GenBank/DDBJ databases">
        <authorList>
            <person name="Zhang X."/>
            <person name="Yuan J."/>
            <person name="Li F."/>
            <person name="Xiang J."/>
        </authorList>
    </citation>
    <scope>NUCLEOTIDE SEQUENCE [LARGE SCALE GENOMIC DNA]</scope>
    <source>
        <tissue evidence="3">Muscle</tissue>
    </source>
</reference>
<sequence>MGCSFSKENWCFSLTCCFCMRDRPACYWIGGVGLVWGGFATLFDFISANLPNVYCTRCIDYNLNHYLGLTSGGINAIQWVMSCFLIHGARKEIRWMVGVWLAWATVSIVMQLLWFCITLPYTPSVRGFASFFQLVWGIHYFIVIKTHFTRMSLTFTPPEEPLKLVPPNSPTKKHRRHKRRIDQTTQPPIRTLLGAAIKIQGERTRGPRATNEVKPRGPPSPVSPSHADVMVHWKLEMPQEDDPETSSEASLSPSPPPVRPPQRRPREDPAAVDGRRRPPSSPTDTGVFARTPNEEGKREKFRIIEVKRKSQTIPGEPRAKTCSRRTSYKLAVGSPDTQETEIV</sequence>
<organism evidence="3 4">
    <name type="scientific">Penaeus vannamei</name>
    <name type="common">Whiteleg shrimp</name>
    <name type="synonym">Litopenaeus vannamei</name>
    <dbReference type="NCBI Taxonomy" id="6689"/>
    <lineage>
        <taxon>Eukaryota</taxon>
        <taxon>Metazoa</taxon>
        <taxon>Ecdysozoa</taxon>
        <taxon>Arthropoda</taxon>
        <taxon>Crustacea</taxon>
        <taxon>Multicrustacea</taxon>
        <taxon>Malacostraca</taxon>
        <taxon>Eumalacostraca</taxon>
        <taxon>Eucarida</taxon>
        <taxon>Decapoda</taxon>
        <taxon>Dendrobranchiata</taxon>
        <taxon>Penaeoidea</taxon>
        <taxon>Penaeidae</taxon>
        <taxon>Penaeus</taxon>
    </lineage>
</organism>
<protein>
    <submittedName>
        <fullName evidence="3">Uncharacterized protein</fullName>
    </submittedName>
</protein>
<keyword evidence="2" id="KW-0472">Membrane</keyword>
<feature type="transmembrane region" description="Helical" evidence="2">
    <location>
        <begin position="127"/>
        <end position="144"/>
    </location>
</feature>
<evidence type="ECO:0000313" key="3">
    <source>
        <dbReference type="EMBL" id="ROT67758.1"/>
    </source>
</evidence>
<accession>A0A3R7LY76</accession>
<proteinExistence type="predicted"/>
<name>A0A3R7LY76_PENVA</name>
<feature type="transmembrane region" description="Helical" evidence="2">
    <location>
        <begin position="98"/>
        <end position="121"/>
    </location>
</feature>
<evidence type="ECO:0000313" key="4">
    <source>
        <dbReference type="Proteomes" id="UP000283509"/>
    </source>
</evidence>
<keyword evidence="2" id="KW-0812">Transmembrane</keyword>